<accession>A0A2S7K218</accession>
<comment type="caution">
    <text evidence="4">The sequence shown here is derived from an EMBL/GenBank/DDBJ whole genome shotgun (WGS) entry which is preliminary data.</text>
</comment>
<name>A0A2S7K218_9PROT</name>
<organism evidence="4 5">
    <name type="scientific">Hyphococcus luteus</name>
    <dbReference type="NCBI Taxonomy" id="2058213"/>
    <lineage>
        <taxon>Bacteria</taxon>
        <taxon>Pseudomonadati</taxon>
        <taxon>Pseudomonadota</taxon>
        <taxon>Alphaproteobacteria</taxon>
        <taxon>Parvularculales</taxon>
        <taxon>Parvularculaceae</taxon>
        <taxon>Hyphococcus</taxon>
    </lineage>
</organism>
<reference evidence="4 5" key="1">
    <citation type="submission" date="2017-12" db="EMBL/GenBank/DDBJ databases">
        <authorList>
            <person name="Hurst M.R.H."/>
        </authorList>
    </citation>
    <scope>NUCLEOTIDE SEQUENCE [LARGE SCALE GENOMIC DNA]</scope>
    <source>
        <strain evidence="4 5">SY-3-19</strain>
    </source>
</reference>
<dbReference type="RefSeq" id="WP_104831762.1">
    <property type="nucleotide sequence ID" value="NZ_PJCH01000015.1"/>
</dbReference>
<dbReference type="EMBL" id="PJCH01000015">
    <property type="protein sequence ID" value="PQA86549.1"/>
    <property type="molecule type" value="Genomic_DNA"/>
</dbReference>
<sequence>MSTIEHVEEGANDRSLIKAIEDEVAIYKERNAESLARYERACRVLPGGSTRATLYYPPFPVVIERGENNFLFDADGHKYLNFVGEYTAGLYGHNEEMLRDILSEIGKRGLMLSGPNIYEEKLADIICTRFQSISKVRFCNSGTEANLLALALARNATRKETALVFKGAYHGGFLTFGASGAPLNVPMKALIGAYNDVEGTRALIEKNKDELGAIIVEPMMGSGGCIAGDPVFLEMLRTAASEHDIVLIFDEVMTSRLSPGGLQEKLGIEPDLTSLGKYIGGGFSCGALGGRDELMSMFDLRRENGLSHAGTFNNNIASMIGGSIGLGKYFTGEACVSLNARGDKLRERLNEIAKEANTPVQVTGIGSVMNPHLGLETIKSPDDINHPNLQLFRMLMHLHMMNRGFYVASRGLITLNLKSTDDDIEAFEREFENFLQIYGAALCGE</sequence>
<dbReference type="InterPro" id="IPR005814">
    <property type="entry name" value="Aminotrans_3"/>
</dbReference>
<comment type="similarity">
    <text evidence="3">Belongs to the class-III pyridoxal-phosphate-dependent aminotransferase family.</text>
</comment>
<dbReference type="Proteomes" id="UP000239504">
    <property type="component" value="Unassembled WGS sequence"/>
</dbReference>
<dbReference type="InterPro" id="IPR015424">
    <property type="entry name" value="PyrdxlP-dep_Trfase"/>
</dbReference>
<dbReference type="InterPro" id="IPR015422">
    <property type="entry name" value="PyrdxlP-dep_Trfase_small"/>
</dbReference>
<dbReference type="PANTHER" id="PTHR43713:SF3">
    <property type="entry name" value="GLUTAMATE-1-SEMIALDEHYDE 2,1-AMINOMUTASE 1, CHLOROPLASTIC-RELATED"/>
    <property type="match status" value="1"/>
</dbReference>
<dbReference type="OrthoDB" id="9801052at2"/>
<gene>
    <name evidence="4" type="ORF">CW354_19705</name>
</gene>
<keyword evidence="4" id="KW-0032">Aminotransferase</keyword>
<dbReference type="Gene3D" id="3.90.1150.10">
    <property type="entry name" value="Aspartate Aminotransferase, domain 1"/>
    <property type="match status" value="1"/>
</dbReference>
<dbReference type="GO" id="GO:0008483">
    <property type="term" value="F:transaminase activity"/>
    <property type="evidence" value="ECO:0007669"/>
    <property type="project" value="UniProtKB-KW"/>
</dbReference>
<protein>
    <submittedName>
        <fullName evidence="4">Aspartate aminotransferase family protein</fullName>
    </submittedName>
</protein>
<dbReference type="GO" id="GO:0030170">
    <property type="term" value="F:pyridoxal phosphate binding"/>
    <property type="evidence" value="ECO:0007669"/>
    <property type="project" value="InterPro"/>
</dbReference>
<evidence type="ECO:0000313" key="5">
    <source>
        <dbReference type="Proteomes" id="UP000239504"/>
    </source>
</evidence>
<dbReference type="Gene3D" id="3.40.640.10">
    <property type="entry name" value="Type I PLP-dependent aspartate aminotransferase-like (Major domain)"/>
    <property type="match status" value="1"/>
</dbReference>
<keyword evidence="5" id="KW-1185">Reference proteome</keyword>
<keyword evidence="2 3" id="KW-0663">Pyridoxal phosphate</keyword>
<dbReference type="PANTHER" id="PTHR43713">
    <property type="entry name" value="GLUTAMATE-1-SEMIALDEHYDE 2,1-AMINOMUTASE"/>
    <property type="match status" value="1"/>
</dbReference>
<dbReference type="SUPFAM" id="SSF53383">
    <property type="entry name" value="PLP-dependent transferases"/>
    <property type="match status" value="1"/>
</dbReference>
<keyword evidence="4" id="KW-0808">Transferase</keyword>
<proteinExistence type="inferred from homology"/>
<evidence type="ECO:0000256" key="3">
    <source>
        <dbReference type="RuleBase" id="RU003560"/>
    </source>
</evidence>
<evidence type="ECO:0000256" key="1">
    <source>
        <dbReference type="ARBA" id="ARBA00001933"/>
    </source>
</evidence>
<dbReference type="AlphaFoldDB" id="A0A2S7K218"/>
<comment type="cofactor">
    <cofactor evidence="1">
        <name>pyridoxal 5'-phosphate</name>
        <dbReference type="ChEBI" id="CHEBI:597326"/>
    </cofactor>
</comment>
<dbReference type="InterPro" id="IPR015421">
    <property type="entry name" value="PyrdxlP-dep_Trfase_major"/>
</dbReference>
<evidence type="ECO:0000313" key="4">
    <source>
        <dbReference type="EMBL" id="PQA86549.1"/>
    </source>
</evidence>
<evidence type="ECO:0000256" key="2">
    <source>
        <dbReference type="ARBA" id="ARBA00022898"/>
    </source>
</evidence>
<dbReference type="Pfam" id="PF00202">
    <property type="entry name" value="Aminotran_3"/>
    <property type="match status" value="1"/>
</dbReference>